<feature type="domain" description="Helicase Helix-turn-helix" evidence="2">
    <location>
        <begin position="253"/>
        <end position="341"/>
    </location>
</feature>
<comment type="caution">
    <text evidence="3">The sequence shown here is derived from an EMBL/GenBank/DDBJ whole genome shotgun (WGS) entry which is preliminary data.</text>
</comment>
<dbReference type="SUPFAM" id="SSF46785">
    <property type="entry name" value="Winged helix' DNA-binding domain"/>
    <property type="match status" value="1"/>
</dbReference>
<dbReference type="Pfam" id="PF09382">
    <property type="entry name" value="RQC"/>
    <property type="match status" value="1"/>
</dbReference>
<evidence type="ECO:0000313" key="4">
    <source>
        <dbReference type="Proteomes" id="UP001145050"/>
    </source>
</evidence>
<dbReference type="GO" id="GO:0006260">
    <property type="term" value="P:DNA replication"/>
    <property type="evidence" value="ECO:0007669"/>
    <property type="project" value="InterPro"/>
</dbReference>
<dbReference type="GO" id="GO:0006281">
    <property type="term" value="P:DNA repair"/>
    <property type="evidence" value="ECO:0007669"/>
    <property type="project" value="InterPro"/>
</dbReference>
<dbReference type="Gene3D" id="1.10.10.10">
    <property type="entry name" value="Winged helix-like DNA-binding domain superfamily/Winged helix DNA-binding domain"/>
    <property type="match status" value="1"/>
</dbReference>
<evidence type="ECO:0000259" key="2">
    <source>
        <dbReference type="Pfam" id="PF14493"/>
    </source>
</evidence>
<organism evidence="3 4">
    <name type="scientific">Terrihalobacillus insolitus</name>
    <dbReference type="NCBI Taxonomy" id="2950438"/>
    <lineage>
        <taxon>Bacteria</taxon>
        <taxon>Bacillati</taxon>
        <taxon>Bacillota</taxon>
        <taxon>Bacilli</taxon>
        <taxon>Bacillales</taxon>
        <taxon>Bacillaceae</taxon>
        <taxon>Terrihalobacillus</taxon>
    </lineage>
</organism>
<dbReference type="RefSeq" id="WP_272436628.1">
    <property type="nucleotide sequence ID" value="NZ_JAMQKB010000008.1"/>
</dbReference>
<evidence type="ECO:0000313" key="3">
    <source>
        <dbReference type="EMBL" id="MDC3424827.1"/>
    </source>
</evidence>
<accession>A0A9X3WRQ8</accession>
<dbReference type="InterPro" id="IPR029491">
    <property type="entry name" value="Helicase_HTH"/>
</dbReference>
<dbReference type="GO" id="GO:0043138">
    <property type="term" value="F:3'-5' DNA helicase activity"/>
    <property type="evidence" value="ECO:0007669"/>
    <property type="project" value="InterPro"/>
</dbReference>
<dbReference type="EMBL" id="JAMQKB010000008">
    <property type="protein sequence ID" value="MDC3424827.1"/>
    <property type="molecule type" value="Genomic_DNA"/>
</dbReference>
<dbReference type="Proteomes" id="UP001145050">
    <property type="component" value="Unassembled WGS sequence"/>
</dbReference>
<gene>
    <name evidence="3" type="ORF">NC797_09920</name>
</gene>
<dbReference type="InterPro" id="IPR018982">
    <property type="entry name" value="RQC_domain"/>
</dbReference>
<dbReference type="AlphaFoldDB" id="A0A9X3WRQ8"/>
<sequence length="353" mass="41500">MFELLVLQCLNKINQERTVYNIFHLLKGKRSSQTLQDAHIYKLKNYFGIYKNINKKTFHSCIDRLTKHGYLENGSSSTCVVTDKGKRKLEQNRDLVQRTPFRGMEYSNVAQILLERLLLFIQTTTNIVSGNHIFIPITDKSEVLRWVKRIYRKNKEMLPELLEKLYSELMLFCESLPDQEACIFVDQLTGYRKYGLSKEQLAMKYNLPLEDVELKRALIIHKLINHINRVCQTTDLLPFFIKDLQQPFFLTTSAQKTYTLLQKGFTIEQITTLRRLKESTVFDHIVEIALVDPTLPIDPYVSKEAIDNILEITDQLHTIKLKEIRQALENQYSYFQIRLALAIAKNHRRRDVL</sequence>
<protein>
    <submittedName>
        <fullName evidence="3">Helix-turn-helix domain-containing protein</fullName>
    </submittedName>
</protein>
<dbReference type="InterPro" id="IPR008308">
    <property type="entry name" value="YpbB-like"/>
</dbReference>
<feature type="domain" description="RQC" evidence="1">
    <location>
        <begin position="6"/>
        <end position="96"/>
    </location>
</feature>
<proteinExistence type="predicted"/>
<keyword evidence="4" id="KW-1185">Reference proteome</keyword>
<name>A0A9X3WRQ8_9BACI</name>
<dbReference type="InterPro" id="IPR036388">
    <property type="entry name" value="WH-like_DNA-bd_sf"/>
</dbReference>
<reference evidence="3" key="1">
    <citation type="submission" date="2022-06" db="EMBL/GenBank/DDBJ databases">
        <title>Aquibacillus sp. a new bacterium isolated from soil saline samples.</title>
        <authorList>
            <person name="Galisteo C."/>
            <person name="De La Haba R."/>
            <person name="Sanchez-Porro C."/>
            <person name="Ventosa A."/>
        </authorList>
    </citation>
    <scope>NUCLEOTIDE SEQUENCE</scope>
    <source>
        <strain evidence="3">3ASR75-11</strain>
    </source>
</reference>
<dbReference type="Pfam" id="PF14493">
    <property type="entry name" value="HTH_40"/>
    <property type="match status" value="1"/>
</dbReference>
<dbReference type="Gene3D" id="1.10.10.1390">
    <property type="entry name" value="ATP-dependent DNA helicase RecQ"/>
    <property type="match status" value="1"/>
</dbReference>
<evidence type="ECO:0000259" key="1">
    <source>
        <dbReference type="Pfam" id="PF09382"/>
    </source>
</evidence>
<dbReference type="InterPro" id="IPR036390">
    <property type="entry name" value="WH_DNA-bd_sf"/>
</dbReference>
<dbReference type="PIRSF" id="PIRSF021350">
    <property type="entry name" value="UCP021350"/>
    <property type="match status" value="1"/>
</dbReference>